<proteinExistence type="predicted"/>
<dbReference type="InterPro" id="IPR036890">
    <property type="entry name" value="HATPase_C_sf"/>
</dbReference>
<dbReference type="Pfam" id="PF13581">
    <property type="entry name" value="HATPase_c_2"/>
    <property type="match status" value="1"/>
</dbReference>
<keyword evidence="1" id="KW-0418">Kinase</keyword>
<organism evidence="3 4">
    <name type="scientific">Sphaerisporangium aureirubrum</name>
    <dbReference type="NCBI Taxonomy" id="1544736"/>
    <lineage>
        <taxon>Bacteria</taxon>
        <taxon>Bacillati</taxon>
        <taxon>Actinomycetota</taxon>
        <taxon>Actinomycetes</taxon>
        <taxon>Streptosporangiales</taxon>
        <taxon>Streptosporangiaceae</taxon>
        <taxon>Sphaerisporangium</taxon>
    </lineage>
</organism>
<evidence type="ECO:0000313" key="3">
    <source>
        <dbReference type="EMBL" id="MFC6081402.1"/>
    </source>
</evidence>
<keyword evidence="1" id="KW-0808">Transferase</keyword>
<sequence length="105" mass="11610">MTWSRTFCGWGVSGLVDEVVLIVSEIYTNAIEHAPPGPITLRLRLAGRCLGGDIRDPGPLFVPQQRVLEDLECGRGLRIVAALSSHWGMDPQPDGGKGVWFVRRW</sequence>
<dbReference type="SUPFAM" id="SSF55874">
    <property type="entry name" value="ATPase domain of HSP90 chaperone/DNA topoisomerase II/histidine kinase"/>
    <property type="match status" value="1"/>
</dbReference>
<dbReference type="PANTHER" id="PTHR35526">
    <property type="entry name" value="ANTI-SIGMA-F FACTOR RSBW-RELATED"/>
    <property type="match status" value="1"/>
</dbReference>
<keyword evidence="1" id="KW-0723">Serine/threonine-protein kinase</keyword>
<dbReference type="InterPro" id="IPR003594">
    <property type="entry name" value="HATPase_dom"/>
</dbReference>
<name>A0ABW1NH91_9ACTN</name>
<dbReference type="RefSeq" id="WP_380749465.1">
    <property type="nucleotide sequence ID" value="NZ_JBHSRF010000009.1"/>
</dbReference>
<dbReference type="Proteomes" id="UP001596137">
    <property type="component" value="Unassembled WGS sequence"/>
</dbReference>
<gene>
    <name evidence="3" type="ORF">ACFP1K_09545</name>
</gene>
<dbReference type="GO" id="GO:0005524">
    <property type="term" value="F:ATP binding"/>
    <property type="evidence" value="ECO:0007669"/>
    <property type="project" value="UniProtKB-KW"/>
</dbReference>
<dbReference type="EMBL" id="JBHSRF010000009">
    <property type="protein sequence ID" value="MFC6081402.1"/>
    <property type="molecule type" value="Genomic_DNA"/>
</dbReference>
<feature type="domain" description="Histidine kinase/HSP90-like ATPase" evidence="2">
    <location>
        <begin position="15"/>
        <end position="91"/>
    </location>
</feature>
<protein>
    <submittedName>
        <fullName evidence="3">ATP-binding protein</fullName>
    </submittedName>
</protein>
<reference evidence="4" key="1">
    <citation type="journal article" date="2019" name="Int. J. Syst. Evol. Microbiol.">
        <title>The Global Catalogue of Microorganisms (GCM) 10K type strain sequencing project: providing services to taxonomists for standard genome sequencing and annotation.</title>
        <authorList>
            <consortium name="The Broad Institute Genomics Platform"/>
            <consortium name="The Broad Institute Genome Sequencing Center for Infectious Disease"/>
            <person name="Wu L."/>
            <person name="Ma J."/>
        </authorList>
    </citation>
    <scope>NUCLEOTIDE SEQUENCE [LARGE SCALE GENOMIC DNA]</scope>
    <source>
        <strain evidence="4">JCM 30346</strain>
    </source>
</reference>
<dbReference type="PANTHER" id="PTHR35526:SF3">
    <property type="entry name" value="ANTI-SIGMA-F FACTOR RSBW"/>
    <property type="match status" value="1"/>
</dbReference>
<evidence type="ECO:0000256" key="1">
    <source>
        <dbReference type="ARBA" id="ARBA00022527"/>
    </source>
</evidence>
<dbReference type="InterPro" id="IPR050267">
    <property type="entry name" value="Anti-sigma-factor_SerPK"/>
</dbReference>
<evidence type="ECO:0000313" key="4">
    <source>
        <dbReference type="Proteomes" id="UP001596137"/>
    </source>
</evidence>
<keyword evidence="3" id="KW-0067">ATP-binding</keyword>
<accession>A0ABW1NH91</accession>
<comment type="caution">
    <text evidence="3">The sequence shown here is derived from an EMBL/GenBank/DDBJ whole genome shotgun (WGS) entry which is preliminary data.</text>
</comment>
<keyword evidence="4" id="KW-1185">Reference proteome</keyword>
<dbReference type="CDD" id="cd16936">
    <property type="entry name" value="HATPase_RsbW-like"/>
    <property type="match status" value="1"/>
</dbReference>
<keyword evidence="3" id="KW-0547">Nucleotide-binding</keyword>
<evidence type="ECO:0000259" key="2">
    <source>
        <dbReference type="Pfam" id="PF13581"/>
    </source>
</evidence>
<dbReference type="Gene3D" id="3.30.565.10">
    <property type="entry name" value="Histidine kinase-like ATPase, C-terminal domain"/>
    <property type="match status" value="1"/>
</dbReference>